<proteinExistence type="predicted"/>
<gene>
    <name evidence="2" type="ORF">J2Z30_002636</name>
    <name evidence="1" type="ORF">SIRAN6154</name>
</gene>
<evidence type="ECO:0000313" key="2">
    <source>
        <dbReference type="EMBL" id="MBP2061627.1"/>
    </source>
</evidence>
<dbReference type="Gene3D" id="3.40.1260.10">
    <property type="entry name" value="DsrEFH-like"/>
    <property type="match status" value="1"/>
</dbReference>
<dbReference type="EMBL" id="LK022848">
    <property type="protein sequence ID" value="CDR09546.1"/>
    <property type="molecule type" value="Genomic_DNA"/>
</dbReference>
<dbReference type="SUPFAM" id="SSF75169">
    <property type="entry name" value="DsrEFH-like"/>
    <property type="match status" value="1"/>
</dbReference>
<sequence>MTAHLLIESGGPQTGPACERFLGDAARLARDGHQVVLFLVENGVTAAVPGTAPGIETFLSDGGELWVDAFSAAQRALPADDLTPRARLVEMDDVAAKLLEPRIRAVWH</sequence>
<accession>A0A060ZUN1</accession>
<name>A0A060ZUN1_9ACTN</name>
<reference evidence="1" key="1">
    <citation type="submission" date="2014-05" db="EMBL/GenBank/DDBJ databases">
        <authorList>
            <person name="Horn Fabian"/>
        </authorList>
    </citation>
    <scope>NUCLEOTIDE SEQUENCE</scope>
</reference>
<organism evidence="1">
    <name type="scientific">Streptomyces iranensis</name>
    <dbReference type="NCBI Taxonomy" id="576784"/>
    <lineage>
        <taxon>Bacteria</taxon>
        <taxon>Bacillati</taxon>
        <taxon>Actinomycetota</taxon>
        <taxon>Actinomycetes</taxon>
        <taxon>Kitasatosporales</taxon>
        <taxon>Streptomycetaceae</taxon>
        <taxon>Streptomyces</taxon>
        <taxon>Streptomyces violaceusniger group</taxon>
    </lineage>
</organism>
<dbReference type="RefSeq" id="WP_044574712.1">
    <property type="nucleotide sequence ID" value="NZ_BAABDR010000045.1"/>
</dbReference>
<dbReference type="GeneID" id="32472540"/>
<dbReference type="HOGENOM" id="CLU_2156956_0_0_11"/>
<dbReference type="InterPro" id="IPR027396">
    <property type="entry name" value="DsrEFH-like"/>
</dbReference>
<dbReference type="AlphaFoldDB" id="A0A060ZUN1"/>
<dbReference type="Proteomes" id="UP000756710">
    <property type="component" value="Unassembled WGS sequence"/>
</dbReference>
<reference evidence="2 3" key="2">
    <citation type="submission" date="2021-03" db="EMBL/GenBank/DDBJ databases">
        <title>Genomic Encyclopedia of Type Strains, Phase IV (KMG-IV): sequencing the most valuable type-strain genomes for metagenomic binning, comparative biology and taxonomic classification.</title>
        <authorList>
            <person name="Goeker M."/>
        </authorList>
    </citation>
    <scope>NUCLEOTIDE SEQUENCE [LARGE SCALE GENOMIC DNA]</scope>
    <source>
        <strain evidence="2 3">DSM 41954</strain>
    </source>
</reference>
<dbReference type="EMBL" id="JAGGLR010000006">
    <property type="protein sequence ID" value="MBP2061627.1"/>
    <property type="molecule type" value="Genomic_DNA"/>
</dbReference>
<keyword evidence="3" id="KW-1185">Reference proteome</keyword>
<evidence type="ECO:0000313" key="1">
    <source>
        <dbReference type="EMBL" id="CDR09546.1"/>
    </source>
</evidence>
<evidence type="ECO:0008006" key="4">
    <source>
        <dbReference type="Google" id="ProtNLM"/>
    </source>
</evidence>
<protein>
    <recommendedName>
        <fullName evidence="4">DsrE family protein</fullName>
    </recommendedName>
</protein>
<evidence type="ECO:0000313" key="3">
    <source>
        <dbReference type="Proteomes" id="UP000756710"/>
    </source>
</evidence>